<keyword evidence="1" id="KW-0472">Membrane</keyword>
<feature type="transmembrane region" description="Helical" evidence="1">
    <location>
        <begin position="207"/>
        <end position="225"/>
    </location>
</feature>
<feature type="transmembrane region" description="Helical" evidence="1">
    <location>
        <begin position="180"/>
        <end position="201"/>
    </location>
</feature>
<feature type="transmembrane region" description="Helical" evidence="1">
    <location>
        <begin position="103"/>
        <end position="122"/>
    </location>
</feature>
<reference evidence="2 3" key="1">
    <citation type="submission" date="2020-07" db="EMBL/GenBank/DDBJ databases">
        <title>Sequencing the genomes of 1000 actinobacteria strains.</title>
        <authorList>
            <person name="Klenk H.-P."/>
        </authorList>
    </citation>
    <scope>NUCLEOTIDE SEQUENCE [LARGE SCALE GENOMIC DNA]</scope>
    <source>
        <strain evidence="2 3">DSM 100723</strain>
    </source>
</reference>
<keyword evidence="2" id="KW-0808">Transferase</keyword>
<sequence length="1284" mass="133555">MPSRAEPARLPGSAAARPAAVRDLGLDLLVAALLALVAALVLGAARSGRGTAAAGLPGRAALVVLTAVAVVVLVTLVLRWRAEVRRGSGTDPLGVSPLARGTLLRSATVLVVLCGWAVDAGTAPTDAPTDAISILAWAGLAALVLTAAIAAESFVLRLLRLPVPFVHGLPGVDGPPPASRLVPFVGLASATATVLGALLALASAPGWSWLVLAVVAESPAVLVVLQARARRRAGAVALRRTPAALAAWAPEFVVFTARPDDASYQVTMWLPYLRRTGRRFAVITRDALPAEALAALPALEGVPVVCCRTTADLEAALVPSLRAAFYVNASSGNGALTRYRHLRHVYLGHGDSDKPPSYNPTHAMFDLVFAAGPAAIRRYAEHGVRIDPDKLRVVGRPQVEAVEPPRRPAPGPEDAGLLVPVVLYAPTWRGHVSETALSSLDRGEAVVEALLARGATVVFRPHPFSYDFAEDAATVARIHRLLAADADRTGRAHLWGAAAETERTALDCMNVSDAMVSDVSSVVSDYLFSGKPFAMIAPRTLTEVAPDHHGGPPGVDPGADPQQPVDPFVAAYPIARAAYRVDAGLEQLGAALGAMLGPDPLAPARTALRTDYLGEAATGPDGAPAPGPRYAQTFVDAVLAVLDTPGDRSQEVAESDDGSIRLGRDTVRRHLVVLARTMAGLLTGITALVAGLLAGLLAGPADGAGGTGGAAGAAWTVSVVAAVLTVALTASGLLPPLAAALADRTEGGPDRPTDRLTVLDAPRAALALTVAAALIGSGAPAAVVTAGLLLVLLLPAVTVETGAVALLGAPGVRALGLPELRVPEIDRRRQLTTPLVGLAALAVAGLLVAVMPAALTPVVLLPAAAAAVAAALLALAATRRARRAVAAEAALPAVLADRGPRFCVYFGSGVGVGYQLGMWLPWFDRIGEPYLIVCRTAPVLDELGRMLAARGPGAPEVPVLLRETFGSVETIMVPSLTTAFYVNNAVRNTHLVERRELTHVWLNHGDSEKPACYNPVHAIYDLIFAAGQAGVDRYARHGVRIPAEKFVITGRPQVAAIEPGRPHDGPPVVLYAPTWQGPYADSRLYSLPQGARIVEALLARGATVVFRPHPFNRRYDEPRAMITAIEQQLTADRAATGRPHRFGSDAETALSVEDCFNLSDAMITDVSAVISDYLQSGKPYAVVAVGRTREQLLTEAPAAAAGAVIDEHLADLEAVLDELLDHPVGTDPRAADREAMRSYYLGDLGTGPAYAEVFLDAARSVIARSPAGTVAHDRSRAADEGGQQ</sequence>
<keyword evidence="3" id="KW-1185">Reference proteome</keyword>
<evidence type="ECO:0000313" key="3">
    <source>
        <dbReference type="Proteomes" id="UP000523079"/>
    </source>
</evidence>
<feature type="transmembrane region" description="Helical" evidence="1">
    <location>
        <begin position="60"/>
        <end position="82"/>
    </location>
</feature>
<feature type="transmembrane region" description="Helical" evidence="1">
    <location>
        <begin position="763"/>
        <end position="783"/>
    </location>
</feature>
<dbReference type="InterPro" id="IPR043148">
    <property type="entry name" value="TagF_C"/>
</dbReference>
<dbReference type="PANTHER" id="PTHR37316:SF3">
    <property type="entry name" value="TEICHOIC ACID GLYCEROL-PHOSPHATE TRANSFERASE"/>
    <property type="match status" value="1"/>
</dbReference>
<dbReference type="GO" id="GO:0047355">
    <property type="term" value="F:CDP-glycerol glycerophosphotransferase activity"/>
    <property type="evidence" value="ECO:0007669"/>
    <property type="project" value="InterPro"/>
</dbReference>
<dbReference type="InterPro" id="IPR007554">
    <property type="entry name" value="Glycerophosphate_synth"/>
</dbReference>
<feature type="transmembrane region" description="Helical" evidence="1">
    <location>
        <begin position="24"/>
        <end position="45"/>
    </location>
</feature>
<dbReference type="Pfam" id="PF04464">
    <property type="entry name" value="Glyphos_transf"/>
    <property type="match status" value="2"/>
</dbReference>
<proteinExistence type="predicted"/>
<feature type="transmembrane region" description="Helical" evidence="1">
    <location>
        <begin position="859"/>
        <end position="877"/>
    </location>
</feature>
<comment type="caution">
    <text evidence="2">The sequence shown here is derived from an EMBL/GenBank/DDBJ whole genome shotgun (WGS) entry which is preliminary data.</text>
</comment>
<name>A0A7W3ITN7_9ACTN</name>
<dbReference type="RefSeq" id="WP_182560621.1">
    <property type="nucleotide sequence ID" value="NZ_JACGWT010000004.1"/>
</dbReference>
<feature type="transmembrane region" description="Helical" evidence="1">
    <location>
        <begin position="671"/>
        <end position="697"/>
    </location>
</feature>
<gene>
    <name evidence="2" type="ORF">FHX74_002631</name>
</gene>
<evidence type="ECO:0000313" key="2">
    <source>
        <dbReference type="EMBL" id="MBA8795003.1"/>
    </source>
</evidence>
<dbReference type="Gene3D" id="3.40.50.12580">
    <property type="match status" value="2"/>
</dbReference>
<accession>A0A7W3ITN7</accession>
<feature type="transmembrane region" description="Helical" evidence="1">
    <location>
        <begin position="134"/>
        <end position="159"/>
    </location>
</feature>
<dbReference type="EMBL" id="JACGWT010000004">
    <property type="protein sequence ID" value="MBA8795003.1"/>
    <property type="molecule type" value="Genomic_DNA"/>
</dbReference>
<keyword evidence="1" id="KW-1133">Transmembrane helix</keyword>
<protein>
    <submittedName>
        <fullName evidence="2">CDP-glycerol glycerophosphotransferase (TagB/SpsB family)</fullName>
    </submittedName>
</protein>
<feature type="transmembrane region" description="Helical" evidence="1">
    <location>
        <begin position="831"/>
        <end position="853"/>
    </location>
</feature>
<organism evidence="2 3">
    <name type="scientific">Microlunatus kandeliicorticis</name>
    <dbReference type="NCBI Taxonomy" id="1759536"/>
    <lineage>
        <taxon>Bacteria</taxon>
        <taxon>Bacillati</taxon>
        <taxon>Actinomycetota</taxon>
        <taxon>Actinomycetes</taxon>
        <taxon>Propionibacteriales</taxon>
        <taxon>Propionibacteriaceae</taxon>
        <taxon>Microlunatus</taxon>
    </lineage>
</organism>
<feature type="transmembrane region" description="Helical" evidence="1">
    <location>
        <begin position="789"/>
        <end position="810"/>
    </location>
</feature>
<dbReference type="GO" id="GO:0016020">
    <property type="term" value="C:membrane"/>
    <property type="evidence" value="ECO:0007669"/>
    <property type="project" value="InterPro"/>
</dbReference>
<dbReference type="Proteomes" id="UP000523079">
    <property type="component" value="Unassembled WGS sequence"/>
</dbReference>
<keyword evidence="1" id="KW-0812">Transmembrane</keyword>
<dbReference type="InterPro" id="IPR051612">
    <property type="entry name" value="Teichoic_Acid_Biosynth"/>
</dbReference>
<feature type="transmembrane region" description="Helical" evidence="1">
    <location>
        <begin position="717"/>
        <end position="742"/>
    </location>
</feature>
<dbReference type="PANTHER" id="PTHR37316">
    <property type="entry name" value="TEICHOIC ACID GLYCEROL-PHOSPHATE PRIMASE"/>
    <property type="match status" value="1"/>
</dbReference>
<evidence type="ECO:0000256" key="1">
    <source>
        <dbReference type="SAM" id="Phobius"/>
    </source>
</evidence>